<dbReference type="PANTHER" id="PTHR43806:SF11">
    <property type="entry name" value="CEREVISIN-RELATED"/>
    <property type="match status" value="1"/>
</dbReference>
<keyword evidence="9" id="KW-1185">Reference proteome</keyword>
<dbReference type="InterPro" id="IPR013783">
    <property type="entry name" value="Ig-like_fold"/>
</dbReference>
<proteinExistence type="inferred from homology"/>
<dbReference type="Proteomes" id="UP000316639">
    <property type="component" value="Unassembled WGS sequence"/>
</dbReference>
<dbReference type="InterPro" id="IPR000209">
    <property type="entry name" value="Peptidase_S8/S53_dom"/>
</dbReference>
<dbReference type="GO" id="GO:0005975">
    <property type="term" value="P:carbohydrate metabolic process"/>
    <property type="evidence" value="ECO:0007669"/>
    <property type="project" value="UniProtKB-ARBA"/>
</dbReference>
<sequence length="1093" mass="116248">MEFQVGWDYVVWTLTRGSERDSVDRAHPAACATRNSLLSAGGFMRRGLALGAAVVTLVGLISSPGTGAAAPEESESAGQAKSVTLISGDRVLVQGNRVTVLPAPQRDGVVFRQTRDKRGHITVTPLDAQAHVETGKLDKRLFDVTALIEQHRDDQSRDTLPLIVGRDQAQQLPSLKADKQNPGKNQLSTLWGQIKSDPSITKVWLDGEKKLDDAESHAQIGAPQVWRNGLTGKGVTVAVIDGGYDATHPDLEGKVLEARDFTGRPEGVKDIYGHGTHVAATIAGKGVFGGTAPDAQLIVGKVCGQETCDDSAILEAMEWAAPRAQVVNLSLGGEATDGTDPLSLAVNRLSEQHGTLFVIAAGNQGSVLSVGSPATADAALAVGSVNKRDSLSRFSSRGPRVGDLAIKPEIVAPGEGIGAARASGTTLGTPIDDVHTRASGTSMATPHVAGAAAVLKQQHPDWAAPQLKAALTSSAKHVGRTVYEEGSGRLDLVAATTQTVYAIPNALNFGVLRFPHTDLPPITKTLTYHNVTDQPVTVPIKADDEAISFSANEITIPAKQSQRVDVTLTPAKAKVGTGSVRVTAGNATTAVGFTAEPEQYELTISVLDRAGRPSSGSLSAIALDSGDDVDVPPLVNGTAKVRVLKGRYAVNALISEEGAHTWASTPELLVDQPRSIVIDARQGKKIGVGLDRPTTRKHIQIDAIHRTASGATAQDGVQSKGTDAFYAVPAKADTAYFNFGVDQVHNSDGHQYYVAVPTLGAIPENLSPRVRDRDLGQEQVRYRAQGQPMIGSRSSVPIYVKNQFVAFGVSLDLPIPARRTEHFTAQPDVSWTFDFFQRPQDQPSVGFDGHIGRERRVFTPGERTTGSWNAVVAGTDISYRPFNGLTRQGDNGYVQHWPFAPGESNASDEFVFGAPYISARTALSTEDGKVLADTSSVFASFKLPEAPQRYVLDVAAKRSPRWTPYAPTATSRWKFTSGRTAAKEYLAVPTLRVTGNFDDYNRAPACGAFPLTITVAPQKGSTGAAAVKKVTAELSVDDGVTWRPVLVAGRGTTWRALALHPNKAEFVSLRVKAVDTAGNEVEQTTIRAYGLTR</sequence>
<feature type="domain" description="Peptidase S8/S53" evidence="7">
    <location>
        <begin position="232"/>
        <end position="480"/>
    </location>
</feature>
<comment type="caution">
    <text evidence="8">The sequence shown here is derived from an EMBL/GenBank/DDBJ whole genome shotgun (WGS) entry which is preliminary data.</text>
</comment>
<evidence type="ECO:0000256" key="1">
    <source>
        <dbReference type="ARBA" id="ARBA00011073"/>
    </source>
</evidence>
<accession>A0A563EI84</accession>
<keyword evidence="3 6" id="KW-0378">Hydrolase</keyword>
<dbReference type="GO" id="GO:0006508">
    <property type="term" value="P:proteolysis"/>
    <property type="evidence" value="ECO:0007669"/>
    <property type="project" value="UniProtKB-KW"/>
</dbReference>
<dbReference type="InterPro" id="IPR036852">
    <property type="entry name" value="Peptidase_S8/S53_dom_sf"/>
</dbReference>
<protein>
    <submittedName>
        <fullName evidence="8">S8 family serine peptidase</fullName>
    </submittedName>
</protein>
<evidence type="ECO:0000259" key="7">
    <source>
        <dbReference type="Pfam" id="PF00082"/>
    </source>
</evidence>
<dbReference type="PRINTS" id="PR00723">
    <property type="entry name" value="SUBTILISIN"/>
</dbReference>
<dbReference type="PANTHER" id="PTHR43806">
    <property type="entry name" value="PEPTIDASE S8"/>
    <property type="match status" value="1"/>
</dbReference>
<dbReference type="Gene3D" id="3.40.50.200">
    <property type="entry name" value="Peptidase S8/S53 domain"/>
    <property type="match status" value="1"/>
</dbReference>
<dbReference type="PROSITE" id="PS51892">
    <property type="entry name" value="SUBTILASE"/>
    <property type="match status" value="1"/>
</dbReference>
<dbReference type="EMBL" id="VOBR01000034">
    <property type="protein sequence ID" value="TWP46247.1"/>
    <property type="molecule type" value="Genomic_DNA"/>
</dbReference>
<evidence type="ECO:0000256" key="6">
    <source>
        <dbReference type="PROSITE-ProRule" id="PRU01240"/>
    </source>
</evidence>
<keyword evidence="4 6" id="KW-0720">Serine protease</keyword>
<dbReference type="Gene3D" id="2.60.40.10">
    <property type="entry name" value="Immunoglobulins"/>
    <property type="match status" value="1"/>
</dbReference>
<evidence type="ECO:0000256" key="4">
    <source>
        <dbReference type="ARBA" id="ARBA00022825"/>
    </source>
</evidence>
<feature type="active site" description="Charge relay system" evidence="5 6">
    <location>
        <position position="274"/>
    </location>
</feature>
<name>A0A563EI84_9PSEU</name>
<organism evidence="8 9">
    <name type="scientific">Lentzea tibetensis</name>
    <dbReference type="NCBI Taxonomy" id="2591470"/>
    <lineage>
        <taxon>Bacteria</taxon>
        <taxon>Bacillati</taxon>
        <taxon>Actinomycetota</taxon>
        <taxon>Actinomycetes</taxon>
        <taxon>Pseudonocardiales</taxon>
        <taxon>Pseudonocardiaceae</taxon>
        <taxon>Lentzea</taxon>
    </lineage>
</organism>
<feature type="active site" description="Charge relay system" evidence="5 6">
    <location>
        <position position="241"/>
    </location>
</feature>
<evidence type="ECO:0000256" key="2">
    <source>
        <dbReference type="ARBA" id="ARBA00022670"/>
    </source>
</evidence>
<gene>
    <name evidence="8" type="ORF">FKR81_36525</name>
</gene>
<dbReference type="GO" id="GO:0004252">
    <property type="term" value="F:serine-type endopeptidase activity"/>
    <property type="evidence" value="ECO:0007669"/>
    <property type="project" value="UniProtKB-UniRule"/>
</dbReference>
<evidence type="ECO:0000256" key="5">
    <source>
        <dbReference type="PIRSR" id="PIRSR615500-1"/>
    </source>
</evidence>
<evidence type="ECO:0000256" key="3">
    <source>
        <dbReference type="ARBA" id="ARBA00022801"/>
    </source>
</evidence>
<comment type="similarity">
    <text evidence="1 6">Belongs to the peptidase S8 family.</text>
</comment>
<dbReference type="Pfam" id="PF00082">
    <property type="entry name" value="Peptidase_S8"/>
    <property type="match status" value="1"/>
</dbReference>
<dbReference type="OrthoDB" id="5167143at2"/>
<feature type="active site" description="Charge relay system" evidence="5 6">
    <location>
        <position position="442"/>
    </location>
</feature>
<dbReference type="InterPro" id="IPR050131">
    <property type="entry name" value="Peptidase_S8_subtilisin-like"/>
</dbReference>
<evidence type="ECO:0000313" key="9">
    <source>
        <dbReference type="Proteomes" id="UP000316639"/>
    </source>
</evidence>
<keyword evidence="2 6" id="KW-0645">Protease</keyword>
<reference evidence="8 9" key="1">
    <citation type="submission" date="2019-07" db="EMBL/GenBank/DDBJ databases">
        <title>Lentzea xizangensis sp. nov., isolated from Qinghai-Tibetan Plateau Soils.</title>
        <authorList>
            <person name="Huang J."/>
        </authorList>
    </citation>
    <scope>NUCLEOTIDE SEQUENCE [LARGE SCALE GENOMIC DNA]</scope>
    <source>
        <strain evidence="8 9">FXJ1.1311</strain>
    </source>
</reference>
<dbReference type="InterPro" id="IPR023828">
    <property type="entry name" value="Peptidase_S8_Ser-AS"/>
</dbReference>
<dbReference type="InterPro" id="IPR015500">
    <property type="entry name" value="Peptidase_S8_subtilisin-rel"/>
</dbReference>
<dbReference type="PROSITE" id="PS00138">
    <property type="entry name" value="SUBTILASE_SER"/>
    <property type="match status" value="1"/>
</dbReference>
<dbReference type="AlphaFoldDB" id="A0A563EI84"/>
<dbReference type="SUPFAM" id="SSF52743">
    <property type="entry name" value="Subtilisin-like"/>
    <property type="match status" value="1"/>
</dbReference>
<evidence type="ECO:0000313" key="8">
    <source>
        <dbReference type="EMBL" id="TWP46247.1"/>
    </source>
</evidence>